<keyword evidence="1" id="KW-1133">Transmembrane helix</keyword>
<accession>A0A2P2IZT6</accession>
<keyword evidence="1" id="KW-0472">Membrane</keyword>
<evidence type="ECO:0000313" key="2">
    <source>
        <dbReference type="EMBL" id="MBW86748.1"/>
    </source>
</evidence>
<sequence length="84" mass="9836">MEIDSIFKLMGWLFTTPSLPIYSKFLYGYYWFAGKSKPIYIFVESFVTRCLVLLNLKRRCQGHIAGSLSNGFRRNIQNICFLLV</sequence>
<reference evidence="2" key="1">
    <citation type="submission" date="2018-02" db="EMBL/GenBank/DDBJ databases">
        <title>Rhizophora mucronata_Transcriptome.</title>
        <authorList>
            <person name="Meera S.P."/>
            <person name="Sreeshan A."/>
            <person name="Augustine A."/>
        </authorList>
    </citation>
    <scope>NUCLEOTIDE SEQUENCE</scope>
    <source>
        <tissue evidence="2">Leaf</tissue>
    </source>
</reference>
<keyword evidence="1" id="KW-0812">Transmembrane</keyword>
<protein>
    <submittedName>
        <fullName evidence="2">Uncharacterized protein</fullName>
    </submittedName>
</protein>
<dbReference type="AlphaFoldDB" id="A0A2P2IZT6"/>
<feature type="transmembrane region" description="Helical" evidence="1">
    <location>
        <begin position="12"/>
        <end position="32"/>
    </location>
</feature>
<proteinExistence type="predicted"/>
<organism evidence="2">
    <name type="scientific">Rhizophora mucronata</name>
    <name type="common">Asiatic mangrove</name>
    <dbReference type="NCBI Taxonomy" id="61149"/>
    <lineage>
        <taxon>Eukaryota</taxon>
        <taxon>Viridiplantae</taxon>
        <taxon>Streptophyta</taxon>
        <taxon>Embryophyta</taxon>
        <taxon>Tracheophyta</taxon>
        <taxon>Spermatophyta</taxon>
        <taxon>Magnoliopsida</taxon>
        <taxon>eudicotyledons</taxon>
        <taxon>Gunneridae</taxon>
        <taxon>Pentapetalae</taxon>
        <taxon>rosids</taxon>
        <taxon>fabids</taxon>
        <taxon>Malpighiales</taxon>
        <taxon>Rhizophoraceae</taxon>
        <taxon>Rhizophora</taxon>
    </lineage>
</organism>
<dbReference type="EMBL" id="GGEC01006265">
    <property type="protein sequence ID" value="MBW86748.1"/>
    <property type="molecule type" value="Transcribed_RNA"/>
</dbReference>
<name>A0A2P2IZT6_RHIMU</name>
<evidence type="ECO:0000256" key="1">
    <source>
        <dbReference type="SAM" id="Phobius"/>
    </source>
</evidence>